<proteinExistence type="predicted"/>
<accession>A0A699K089</accession>
<organism evidence="1">
    <name type="scientific">Tanacetum cinerariifolium</name>
    <name type="common">Dalmatian daisy</name>
    <name type="synonym">Chrysanthemum cinerariifolium</name>
    <dbReference type="NCBI Taxonomy" id="118510"/>
    <lineage>
        <taxon>Eukaryota</taxon>
        <taxon>Viridiplantae</taxon>
        <taxon>Streptophyta</taxon>
        <taxon>Embryophyta</taxon>
        <taxon>Tracheophyta</taxon>
        <taxon>Spermatophyta</taxon>
        <taxon>Magnoliopsida</taxon>
        <taxon>eudicotyledons</taxon>
        <taxon>Gunneridae</taxon>
        <taxon>Pentapetalae</taxon>
        <taxon>asterids</taxon>
        <taxon>campanulids</taxon>
        <taxon>Asterales</taxon>
        <taxon>Asteraceae</taxon>
        <taxon>Asteroideae</taxon>
        <taxon>Anthemideae</taxon>
        <taxon>Anthemidinae</taxon>
        <taxon>Tanacetum</taxon>
    </lineage>
</organism>
<evidence type="ECO:0000313" key="1">
    <source>
        <dbReference type="EMBL" id="GFA68940.1"/>
    </source>
</evidence>
<protein>
    <recommendedName>
        <fullName evidence="2">Reverse transcriptase domain-containing protein</fullName>
    </recommendedName>
</protein>
<evidence type="ECO:0008006" key="2">
    <source>
        <dbReference type="Google" id="ProtNLM"/>
    </source>
</evidence>
<gene>
    <name evidence="1" type="ORF">Tci_640912</name>
</gene>
<comment type="caution">
    <text evidence="1">The sequence shown here is derived from an EMBL/GenBank/DDBJ whole genome shotgun (WGS) entry which is preliminary data.</text>
</comment>
<reference evidence="1" key="1">
    <citation type="journal article" date="2019" name="Sci. Rep.">
        <title>Draft genome of Tanacetum cinerariifolium, the natural source of mosquito coil.</title>
        <authorList>
            <person name="Yamashiro T."/>
            <person name="Shiraishi A."/>
            <person name="Satake H."/>
            <person name="Nakayama K."/>
        </authorList>
    </citation>
    <scope>NUCLEOTIDE SEQUENCE</scope>
</reference>
<feature type="non-terminal residue" evidence="1">
    <location>
        <position position="1"/>
    </location>
</feature>
<dbReference type="EMBL" id="BKCJ010469372">
    <property type="protein sequence ID" value="GFA68940.1"/>
    <property type="molecule type" value="Genomic_DNA"/>
</dbReference>
<name>A0A699K089_TANCI</name>
<sequence>DSAVVIPTVELVSPPEGTEHVIPPPSTNTTTTGARINVRLQAAISLPPEVEVERLLAMPTPPPSPLTSLSPPFVVERLARCTAPYAHSSPPPVPSPLLPSSGCLTQIQTLRMASTQALIDVVTAALPSPPLPPPLYIPPPVDRRDDVPETEMPPRKRLCLSTLSSKYKIGESSTARPTKGREIDYGFISTLDAEARRRGIGEVGYGIRDTWVDPTEAVPKIAPMTLGEVNTRVTKLAKLHEIVIISLIQTHKNKRRK</sequence>
<dbReference type="AlphaFoldDB" id="A0A699K089"/>